<name>A0A6L6Q1R7_9BURK</name>
<dbReference type="AlphaFoldDB" id="A0A6L6Q1R7"/>
<dbReference type="GO" id="GO:0004602">
    <property type="term" value="F:glutathione peroxidase activity"/>
    <property type="evidence" value="ECO:0007669"/>
    <property type="project" value="TreeGrafter"/>
</dbReference>
<dbReference type="GO" id="GO:0018845">
    <property type="term" value="F:2-hydroxychromene-2-carboxylate isomerase activity"/>
    <property type="evidence" value="ECO:0007669"/>
    <property type="project" value="UniProtKB-UniRule"/>
</dbReference>
<protein>
    <recommendedName>
        <fullName evidence="1">2-hydroxychromene-2-carboxylate isomerase</fullName>
        <ecNumber evidence="1">5.99.1.4</ecNumber>
    </recommendedName>
</protein>
<dbReference type="EC" id="5.99.1.4" evidence="1"/>
<dbReference type="InterPro" id="IPR036249">
    <property type="entry name" value="Thioredoxin-like_sf"/>
</dbReference>
<dbReference type="PANTHER" id="PTHR42943:SF2">
    <property type="entry name" value="GLUTATHIONE S-TRANSFERASE KAPPA 1"/>
    <property type="match status" value="1"/>
</dbReference>
<proteinExistence type="inferred from homology"/>
<comment type="caution">
    <text evidence="4">The sequence shown here is derived from an EMBL/GenBank/DDBJ whole genome shotgun (WGS) entry which is preliminary data.</text>
</comment>
<comment type="catalytic activity">
    <reaction evidence="1">
        <text>2-hydroxychromene-2-carboxylate = (3E)-4-(2-hydroxyphenyl)-2-oxobut-3-enoate</text>
        <dbReference type="Rhea" id="RHEA:27401"/>
        <dbReference type="ChEBI" id="CHEBI:59350"/>
        <dbReference type="ChEBI" id="CHEBI:59353"/>
        <dbReference type="EC" id="5.99.1.4"/>
    </reaction>
</comment>
<feature type="active site" description="Nucleophile" evidence="2">
    <location>
        <position position="15"/>
    </location>
</feature>
<dbReference type="PANTHER" id="PTHR42943">
    <property type="entry name" value="GLUTATHIONE S-TRANSFERASE KAPPA"/>
    <property type="match status" value="1"/>
</dbReference>
<dbReference type="GO" id="GO:0004364">
    <property type="term" value="F:glutathione transferase activity"/>
    <property type="evidence" value="ECO:0007669"/>
    <property type="project" value="TreeGrafter"/>
</dbReference>
<dbReference type="InterPro" id="IPR001853">
    <property type="entry name" value="DSBA-like_thioredoxin_dom"/>
</dbReference>
<organism evidence="4 5">
    <name type="scientific">Pseudoduganella ginsengisoli</name>
    <dbReference type="NCBI Taxonomy" id="1462440"/>
    <lineage>
        <taxon>Bacteria</taxon>
        <taxon>Pseudomonadati</taxon>
        <taxon>Pseudomonadota</taxon>
        <taxon>Betaproteobacteria</taxon>
        <taxon>Burkholderiales</taxon>
        <taxon>Oxalobacteraceae</taxon>
        <taxon>Telluria group</taxon>
        <taxon>Pseudoduganella</taxon>
    </lineage>
</organism>
<dbReference type="InterPro" id="IPR044087">
    <property type="entry name" value="NahD-like"/>
</dbReference>
<evidence type="ECO:0000313" key="5">
    <source>
        <dbReference type="Proteomes" id="UP000484015"/>
    </source>
</evidence>
<dbReference type="GO" id="GO:0006749">
    <property type="term" value="P:glutathione metabolic process"/>
    <property type="evidence" value="ECO:0007669"/>
    <property type="project" value="TreeGrafter"/>
</dbReference>
<comment type="similarity">
    <text evidence="1">Belongs to the GST superfamily. NadH family.</text>
</comment>
<sequence>MSVRPLVTFYFDPISPFAWLATKDISCIEAAGCRVEFQPILFAAMLTAHGNKGPAEIPAKRVHTFRDVMRLAAEMGLKFVGPPGHPFNPLMALRMATAITDPEQRKAFVVAMYAACWERGKDVSQSDVLIVLANDCGLDGEALAEAAVTPEIKQQLAAATETAIGRGIFGVPTFEYEGEFFWGADRIDSLLWRIAGNRIDEAALQAFLDKPPLSQRKQQ</sequence>
<dbReference type="Pfam" id="PF01323">
    <property type="entry name" value="DSBA"/>
    <property type="match status" value="1"/>
</dbReference>
<keyword evidence="1 4" id="KW-0413">Isomerase</keyword>
<dbReference type="InterPro" id="IPR014440">
    <property type="entry name" value="HCCAis_GSTk"/>
</dbReference>
<dbReference type="GO" id="GO:1901170">
    <property type="term" value="P:naphthalene catabolic process"/>
    <property type="evidence" value="ECO:0007669"/>
    <property type="project" value="InterPro"/>
</dbReference>
<evidence type="ECO:0000256" key="1">
    <source>
        <dbReference type="PIRNR" id="PIRNR006386"/>
    </source>
</evidence>
<keyword evidence="5" id="KW-1185">Reference proteome</keyword>
<gene>
    <name evidence="4" type="ORF">GM668_14275</name>
</gene>
<dbReference type="Gene3D" id="3.40.30.10">
    <property type="entry name" value="Glutaredoxin"/>
    <property type="match status" value="1"/>
</dbReference>
<dbReference type="Proteomes" id="UP000484015">
    <property type="component" value="Unassembled WGS sequence"/>
</dbReference>
<accession>A0A6L6Q1R7</accession>
<dbReference type="RefSeq" id="WP_155439627.1">
    <property type="nucleotide sequence ID" value="NZ_WNLA01000008.1"/>
</dbReference>
<evidence type="ECO:0000256" key="2">
    <source>
        <dbReference type="PIRSR" id="PIRSR006386-1"/>
    </source>
</evidence>
<dbReference type="OrthoDB" id="8560325at2"/>
<dbReference type="InterPro" id="IPR051924">
    <property type="entry name" value="GST_Kappa/NadH"/>
</dbReference>
<dbReference type="SUPFAM" id="SSF52833">
    <property type="entry name" value="Thioredoxin-like"/>
    <property type="match status" value="1"/>
</dbReference>
<dbReference type="EMBL" id="WNLA01000008">
    <property type="protein sequence ID" value="MTW03251.1"/>
    <property type="molecule type" value="Genomic_DNA"/>
</dbReference>
<dbReference type="CDD" id="cd03022">
    <property type="entry name" value="DsbA_HCCA_Iso"/>
    <property type="match status" value="1"/>
</dbReference>
<reference evidence="4 5" key="1">
    <citation type="submission" date="2019-11" db="EMBL/GenBank/DDBJ databases">
        <title>Type strains purchased from KCTC, JCM and DSMZ.</title>
        <authorList>
            <person name="Lu H."/>
        </authorList>
    </citation>
    <scope>NUCLEOTIDE SEQUENCE [LARGE SCALE GENOMIC DNA]</scope>
    <source>
        <strain evidence="4 5">KCTC 42409</strain>
    </source>
</reference>
<evidence type="ECO:0000259" key="3">
    <source>
        <dbReference type="Pfam" id="PF01323"/>
    </source>
</evidence>
<feature type="domain" description="DSBA-like thioredoxin" evidence="3">
    <location>
        <begin position="7"/>
        <end position="192"/>
    </location>
</feature>
<evidence type="ECO:0000313" key="4">
    <source>
        <dbReference type="EMBL" id="MTW03251.1"/>
    </source>
</evidence>
<dbReference type="PIRSF" id="PIRSF006386">
    <property type="entry name" value="HCCAis_GSTk"/>
    <property type="match status" value="1"/>
</dbReference>